<keyword evidence="2" id="KW-1133">Transmembrane helix</keyword>
<keyword evidence="4" id="KW-1185">Reference proteome</keyword>
<keyword evidence="2" id="KW-0472">Membrane</keyword>
<sequence>MIDEHNYEQWAMDYIEGTLGAEQRRAFDAFLAGHPAIAAQIGPLQSDLPVLPPETVVYPDKTGLLRGRTISLARRQDRLQRFGAMASGAAAAAVLFGGLLFFHPGEGTKGPERIAAEAAEAYPEGAEALAARFDRQEATDTGHDATTAGTGNAGTRNSIAAAVPATDATHAPAALAAHYGNTGDRTAANGQGTAAGPARTGNSSSAPSFIKRTDAAPTSGTAAETGIFENSLPTESVLGSLSQPAELYLPEPALTAVPVATLPVRTPEPQSLIAHRIETTRTATARNASQDDGSIRSSLGSLLSTLNDLSPVSRYNTTEESGVTIASFIHISKRKSSN</sequence>
<comment type="caution">
    <text evidence="3">The sequence shown here is derived from an EMBL/GenBank/DDBJ whole genome shotgun (WGS) entry which is preliminary data.</text>
</comment>
<evidence type="ECO:0000313" key="3">
    <source>
        <dbReference type="EMBL" id="EHB93268.1"/>
    </source>
</evidence>
<feature type="transmembrane region" description="Helical" evidence="2">
    <location>
        <begin position="82"/>
        <end position="102"/>
    </location>
</feature>
<protein>
    <submittedName>
        <fullName evidence="3">Uncharacterized protein</fullName>
    </submittedName>
</protein>
<gene>
    <name evidence="3" type="ORF">HMPREF9450_00039</name>
</gene>
<dbReference type="STRING" id="742725.HMPREF9450_00039"/>
<feature type="region of interest" description="Disordered" evidence="1">
    <location>
        <begin position="136"/>
        <end position="155"/>
    </location>
</feature>
<dbReference type="GeneID" id="92816465"/>
<feature type="region of interest" description="Disordered" evidence="1">
    <location>
        <begin position="182"/>
        <end position="209"/>
    </location>
</feature>
<evidence type="ECO:0000256" key="2">
    <source>
        <dbReference type="SAM" id="Phobius"/>
    </source>
</evidence>
<organism evidence="3 4">
    <name type="scientific">Alistipes indistinctus YIT 12060</name>
    <dbReference type="NCBI Taxonomy" id="742725"/>
    <lineage>
        <taxon>Bacteria</taxon>
        <taxon>Pseudomonadati</taxon>
        <taxon>Bacteroidota</taxon>
        <taxon>Bacteroidia</taxon>
        <taxon>Bacteroidales</taxon>
        <taxon>Rikenellaceae</taxon>
        <taxon>Alistipes</taxon>
    </lineage>
</organism>
<keyword evidence="2" id="KW-0812">Transmembrane</keyword>
<accession>G5H529</accession>
<dbReference type="EMBL" id="ADLD01000003">
    <property type="protein sequence ID" value="EHB93268.1"/>
    <property type="molecule type" value="Genomic_DNA"/>
</dbReference>
<dbReference type="Proteomes" id="UP000006008">
    <property type="component" value="Unassembled WGS sequence"/>
</dbReference>
<dbReference type="OrthoDB" id="663559at2"/>
<dbReference type="AlphaFoldDB" id="G5H529"/>
<reference evidence="3 4" key="1">
    <citation type="submission" date="2011-08" db="EMBL/GenBank/DDBJ databases">
        <title>The Genome Sequence of Alistipes indistinctus YIT 12060.</title>
        <authorList>
            <consortium name="The Broad Institute Genome Sequencing Platform"/>
            <person name="Earl A."/>
            <person name="Ward D."/>
            <person name="Feldgarden M."/>
            <person name="Gevers D."/>
            <person name="Morotomi M."/>
            <person name="Young S.K."/>
            <person name="Zeng Q."/>
            <person name="Gargeya S."/>
            <person name="Fitzgerald M."/>
            <person name="Haas B."/>
            <person name="Abouelleil A."/>
            <person name="Alvarado L."/>
            <person name="Arachchi H.M."/>
            <person name="Berlin A."/>
            <person name="Brown A."/>
            <person name="Chapman S.B."/>
            <person name="Chen Z."/>
            <person name="Dunbar C."/>
            <person name="Freedman E."/>
            <person name="Gearin G."/>
            <person name="Gellesch M."/>
            <person name="Goldberg J."/>
            <person name="Griggs A."/>
            <person name="Gujja S."/>
            <person name="Heiman D."/>
            <person name="Howarth C."/>
            <person name="Larson L."/>
            <person name="Lui A."/>
            <person name="MacDonald P.J.P."/>
            <person name="Montmayeur A."/>
            <person name="Murphy C."/>
            <person name="Neiman D."/>
            <person name="Pearson M."/>
            <person name="Priest M."/>
            <person name="Roberts A."/>
            <person name="Saif S."/>
            <person name="Shea T."/>
            <person name="Shenoy N."/>
            <person name="Sisk P."/>
            <person name="Stolte C."/>
            <person name="Sykes S."/>
            <person name="Wortman J."/>
            <person name="Nusbaum C."/>
            <person name="Birren B."/>
        </authorList>
    </citation>
    <scope>NUCLEOTIDE SEQUENCE [LARGE SCALE GENOMIC DNA]</scope>
    <source>
        <strain evidence="3 4">YIT 12060</strain>
    </source>
</reference>
<dbReference type="HOGENOM" id="CLU_820486_0_0_10"/>
<dbReference type="RefSeq" id="WP_009132845.1">
    <property type="nucleotide sequence ID" value="NZ_CP102250.1"/>
</dbReference>
<evidence type="ECO:0000256" key="1">
    <source>
        <dbReference type="SAM" id="MobiDB-lite"/>
    </source>
</evidence>
<proteinExistence type="predicted"/>
<dbReference type="PATRIC" id="fig|742725.3.peg.43"/>
<evidence type="ECO:0000313" key="4">
    <source>
        <dbReference type="Proteomes" id="UP000006008"/>
    </source>
</evidence>
<feature type="compositionally biased region" description="Low complexity" evidence="1">
    <location>
        <begin position="144"/>
        <end position="155"/>
    </location>
</feature>
<name>G5H529_9BACT</name>